<name>A0A9N8DFN8_9STRA</name>
<dbReference type="OrthoDB" id="5855668at2759"/>
<protein>
    <submittedName>
        <fullName evidence="1">Uncharacterized protein</fullName>
    </submittedName>
</protein>
<evidence type="ECO:0000313" key="2">
    <source>
        <dbReference type="Proteomes" id="UP001153069"/>
    </source>
</evidence>
<comment type="caution">
    <text evidence="1">The sequence shown here is derived from an EMBL/GenBank/DDBJ whole genome shotgun (WGS) entry which is preliminary data.</text>
</comment>
<sequence>MCTIAARSASRQTGSYRYHMKSCAHRSPQGLTGKKGEQEEFAVLCLRYGTCVRMARAKSGIVPAKKRPTGTVLYAPLARDVKSQPLALGQQRLIVLVIGYGIYGSDNIGVGS</sequence>
<evidence type="ECO:0000313" key="1">
    <source>
        <dbReference type="EMBL" id="CAB9499670.1"/>
    </source>
</evidence>
<accession>A0A9N8DFN8</accession>
<keyword evidence="2" id="KW-1185">Reference proteome</keyword>
<dbReference type="EMBL" id="CAICTM010000065">
    <property type="protein sequence ID" value="CAB9499670.1"/>
    <property type="molecule type" value="Genomic_DNA"/>
</dbReference>
<proteinExistence type="predicted"/>
<organism evidence="1 2">
    <name type="scientific">Seminavis robusta</name>
    <dbReference type="NCBI Taxonomy" id="568900"/>
    <lineage>
        <taxon>Eukaryota</taxon>
        <taxon>Sar</taxon>
        <taxon>Stramenopiles</taxon>
        <taxon>Ochrophyta</taxon>
        <taxon>Bacillariophyta</taxon>
        <taxon>Bacillariophyceae</taxon>
        <taxon>Bacillariophycidae</taxon>
        <taxon>Naviculales</taxon>
        <taxon>Naviculaceae</taxon>
        <taxon>Seminavis</taxon>
    </lineage>
</organism>
<gene>
    <name evidence="1" type="ORF">SEMRO_66_G037191.1</name>
</gene>
<dbReference type="Proteomes" id="UP001153069">
    <property type="component" value="Unassembled WGS sequence"/>
</dbReference>
<reference evidence="1" key="1">
    <citation type="submission" date="2020-06" db="EMBL/GenBank/DDBJ databases">
        <authorList>
            <consortium name="Plant Systems Biology data submission"/>
        </authorList>
    </citation>
    <scope>NUCLEOTIDE SEQUENCE</scope>
    <source>
        <strain evidence="1">D6</strain>
    </source>
</reference>
<dbReference type="AlphaFoldDB" id="A0A9N8DFN8"/>